<evidence type="ECO:0000256" key="15">
    <source>
        <dbReference type="PROSITE-ProRule" id="PRU10141"/>
    </source>
</evidence>
<dbReference type="OMA" id="NDECHRY"/>
<dbReference type="InterPro" id="IPR008271">
    <property type="entry name" value="Ser/Thr_kinase_AS"/>
</dbReference>
<dbReference type="FunFam" id="3.30.200.20:FF:001251">
    <property type="entry name" value="Protein kinase, putative"/>
    <property type="match status" value="1"/>
</dbReference>
<evidence type="ECO:0000256" key="4">
    <source>
        <dbReference type="ARBA" id="ARBA00012513"/>
    </source>
</evidence>
<dbReference type="PROSITE" id="PS50011">
    <property type="entry name" value="PROTEIN_KINASE_DOM"/>
    <property type="match status" value="1"/>
</dbReference>
<evidence type="ECO:0000313" key="20">
    <source>
        <dbReference type="Proteomes" id="UP000015101"/>
    </source>
</evidence>
<dbReference type="EC" id="2.7.11.1" evidence="4"/>
<evidence type="ECO:0000256" key="16">
    <source>
        <dbReference type="RuleBase" id="RU000304"/>
    </source>
</evidence>
<dbReference type="PANTHER" id="PTHR24346">
    <property type="entry name" value="MAP/MICROTUBULE AFFINITY-REGULATING KINASE"/>
    <property type="match status" value="1"/>
</dbReference>
<keyword evidence="20" id="KW-1185">Reference proteome</keyword>
<dbReference type="EnsemblMetazoa" id="HelroT70072">
    <property type="protein sequence ID" value="HelroP70072"/>
    <property type="gene ID" value="HelroG70072"/>
</dbReference>
<dbReference type="EMBL" id="AMQM01002194">
    <property type="status" value="NOT_ANNOTATED_CDS"/>
    <property type="molecule type" value="Genomic_DNA"/>
</dbReference>
<feature type="domain" description="Protein kinase" evidence="17">
    <location>
        <begin position="10"/>
        <end position="252"/>
    </location>
</feature>
<dbReference type="SMART" id="SM00220">
    <property type="entry name" value="S_TKc"/>
    <property type="match status" value="1"/>
</dbReference>
<dbReference type="GO" id="GO:0005524">
    <property type="term" value="F:ATP binding"/>
    <property type="evidence" value="ECO:0007669"/>
    <property type="project" value="UniProtKB-UniRule"/>
</dbReference>
<evidence type="ECO:0000256" key="3">
    <source>
        <dbReference type="ARBA" id="ARBA00009985"/>
    </source>
</evidence>
<dbReference type="AlphaFoldDB" id="T1G022"/>
<reference evidence="18 20" key="2">
    <citation type="journal article" date="2013" name="Nature">
        <title>Insights into bilaterian evolution from three spiralian genomes.</title>
        <authorList>
            <person name="Simakov O."/>
            <person name="Marletaz F."/>
            <person name="Cho S.J."/>
            <person name="Edsinger-Gonzales E."/>
            <person name="Havlak P."/>
            <person name="Hellsten U."/>
            <person name="Kuo D.H."/>
            <person name="Larsson T."/>
            <person name="Lv J."/>
            <person name="Arendt D."/>
            <person name="Savage R."/>
            <person name="Osoegawa K."/>
            <person name="de Jong P."/>
            <person name="Grimwood J."/>
            <person name="Chapman J.A."/>
            <person name="Shapiro H."/>
            <person name="Aerts A."/>
            <person name="Otillar R.P."/>
            <person name="Terry A.Y."/>
            <person name="Boore J.L."/>
            <person name="Grigoriev I.V."/>
            <person name="Lindberg D.R."/>
            <person name="Seaver E.C."/>
            <person name="Weisblat D.A."/>
            <person name="Putnam N.H."/>
            <person name="Rokhsar D.S."/>
        </authorList>
    </citation>
    <scope>NUCLEOTIDE SEQUENCE</scope>
</reference>
<dbReference type="GO" id="GO:0004674">
    <property type="term" value="F:protein serine/threonine kinase activity"/>
    <property type="evidence" value="ECO:0000318"/>
    <property type="project" value="GO_Central"/>
</dbReference>
<evidence type="ECO:0000256" key="11">
    <source>
        <dbReference type="ARBA" id="ARBA00022842"/>
    </source>
</evidence>
<dbReference type="InterPro" id="IPR017441">
    <property type="entry name" value="Protein_kinase_ATP_BS"/>
</dbReference>
<comment type="cofactor">
    <cofactor evidence="2">
        <name>Mg(2+)</name>
        <dbReference type="ChEBI" id="CHEBI:18420"/>
    </cofactor>
</comment>
<dbReference type="PROSITE" id="PS00107">
    <property type="entry name" value="PROTEIN_KINASE_ATP"/>
    <property type="match status" value="1"/>
</dbReference>
<reference evidence="19" key="3">
    <citation type="submission" date="2015-06" db="UniProtKB">
        <authorList>
            <consortium name="EnsemblMetazoa"/>
        </authorList>
    </citation>
    <scope>IDENTIFICATION</scope>
</reference>
<dbReference type="InParanoid" id="T1G022"/>
<protein>
    <recommendedName>
        <fullName evidence="4">non-specific serine/threonine protein kinase</fullName>
        <ecNumber evidence="4">2.7.11.1</ecNumber>
    </recommendedName>
</protein>
<evidence type="ECO:0000256" key="9">
    <source>
        <dbReference type="ARBA" id="ARBA00022777"/>
    </source>
</evidence>
<dbReference type="KEGG" id="hro:HELRODRAFT_70072"/>
<sequence>MFQADVIQRYLIGDLLGIGSYGIVKHCIDSITLRRMAVKIFIAKRIRRIPNGPENILNELKIMRKIKHDNIVKVFNITCREEDHFMMMELCKFNLGNVLEQLKNNRLPITVAHHFYKHLVTGLDYLQSVKIIHMDIKPDNMLISYDNVLKMSDFGVAQQLDMFDNDDTCTRYRGCPIIQPPEVARGDDKFSGFKLDIWCSGVTLFKMLVGEYPYDAINEFQLIEKIIKGVYEIPSWLDSRTTGLLEGGVLFF</sequence>
<feature type="binding site" evidence="15">
    <location>
        <position position="44"/>
    </location>
    <ligand>
        <name>ATP</name>
        <dbReference type="ChEBI" id="CHEBI:30616"/>
    </ligand>
</feature>
<keyword evidence="8 15" id="KW-0547">Nucleotide-binding</keyword>
<keyword evidence="10 15" id="KW-0067">ATP-binding</keyword>
<dbReference type="Gene3D" id="3.30.200.20">
    <property type="entry name" value="Phosphorylase Kinase, domain 1"/>
    <property type="match status" value="1"/>
</dbReference>
<dbReference type="InterPro" id="IPR000719">
    <property type="entry name" value="Prot_kinase_dom"/>
</dbReference>
<evidence type="ECO:0000256" key="12">
    <source>
        <dbReference type="ARBA" id="ARBA00023211"/>
    </source>
</evidence>
<dbReference type="CTD" id="20214420"/>
<keyword evidence="6" id="KW-0808">Transferase</keyword>
<evidence type="ECO:0000256" key="7">
    <source>
        <dbReference type="ARBA" id="ARBA00022723"/>
    </source>
</evidence>
<dbReference type="GO" id="GO:0046872">
    <property type="term" value="F:metal ion binding"/>
    <property type="evidence" value="ECO:0007669"/>
    <property type="project" value="UniProtKB-KW"/>
</dbReference>
<evidence type="ECO:0000256" key="6">
    <source>
        <dbReference type="ARBA" id="ARBA00022679"/>
    </source>
</evidence>
<accession>T1G022</accession>
<reference evidence="20" key="1">
    <citation type="submission" date="2012-12" db="EMBL/GenBank/DDBJ databases">
        <authorList>
            <person name="Hellsten U."/>
            <person name="Grimwood J."/>
            <person name="Chapman J.A."/>
            <person name="Shapiro H."/>
            <person name="Aerts A."/>
            <person name="Otillar R.P."/>
            <person name="Terry A.Y."/>
            <person name="Boore J.L."/>
            <person name="Simakov O."/>
            <person name="Marletaz F."/>
            <person name="Cho S.-J."/>
            <person name="Edsinger-Gonzales E."/>
            <person name="Havlak P."/>
            <person name="Kuo D.-H."/>
            <person name="Larsson T."/>
            <person name="Lv J."/>
            <person name="Arendt D."/>
            <person name="Savage R."/>
            <person name="Osoegawa K."/>
            <person name="de Jong P."/>
            <person name="Lindberg D.R."/>
            <person name="Seaver E.C."/>
            <person name="Weisblat D.A."/>
            <person name="Putnam N.H."/>
            <person name="Grigoriev I.V."/>
            <person name="Rokhsar D.S."/>
        </authorList>
    </citation>
    <scope>NUCLEOTIDE SEQUENCE</scope>
</reference>
<evidence type="ECO:0000256" key="10">
    <source>
        <dbReference type="ARBA" id="ARBA00022840"/>
    </source>
</evidence>
<evidence type="ECO:0000256" key="14">
    <source>
        <dbReference type="ARBA" id="ARBA00048679"/>
    </source>
</evidence>
<organism evidence="19 20">
    <name type="scientific">Helobdella robusta</name>
    <name type="common">Californian leech</name>
    <dbReference type="NCBI Taxonomy" id="6412"/>
    <lineage>
        <taxon>Eukaryota</taxon>
        <taxon>Metazoa</taxon>
        <taxon>Spiralia</taxon>
        <taxon>Lophotrochozoa</taxon>
        <taxon>Annelida</taxon>
        <taxon>Clitellata</taxon>
        <taxon>Hirudinea</taxon>
        <taxon>Rhynchobdellida</taxon>
        <taxon>Glossiphoniidae</taxon>
        <taxon>Helobdella</taxon>
    </lineage>
</organism>
<keyword evidence="5 16" id="KW-0723">Serine/threonine-protein kinase</keyword>
<keyword evidence="12" id="KW-0464">Manganese</keyword>
<comment type="similarity">
    <text evidence="3">Belongs to the protein kinase superfamily. CAMK Ser/Thr protein kinase family. LKB1 subfamily.</text>
</comment>
<keyword evidence="11" id="KW-0460">Magnesium</keyword>
<dbReference type="PROSITE" id="PS00108">
    <property type="entry name" value="PROTEIN_KINASE_ST"/>
    <property type="match status" value="1"/>
</dbReference>
<dbReference type="PANTHER" id="PTHR24346:SF94">
    <property type="entry name" value="NON-SPECIFIC SERINE_THREONINE PROTEIN KINASE"/>
    <property type="match status" value="1"/>
</dbReference>
<evidence type="ECO:0000256" key="8">
    <source>
        <dbReference type="ARBA" id="ARBA00022741"/>
    </source>
</evidence>
<dbReference type="InterPro" id="IPR011009">
    <property type="entry name" value="Kinase-like_dom_sf"/>
</dbReference>
<evidence type="ECO:0000313" key="19">
    <source>
        <dbReference type="EnsemblMetazoa" id="HelroP70072"/>
    </source>
</evidence>
<keyword evidence="9" id="KW-0418">Kinase</keyword>
<dbReference type="eggNOG" id="KOG0583">
    <property type="taxonomic scope" value="Eukaryota"/>
</dbReference>
<evidence type="ECO:0000256" key="2">
    <source>
        <dbReference type="ARBA" id="ARBA00001946"/>
    </source>
</evidence>
<dbReference type="GeneID" id="20214420"/>
<comment type="cofactor">
    <cofactor evidence="1">
        <name>Mn(2+)</name>
        <dbReference type="ChEBI" id="CHEBI:29035"/>
    </cofactor>
</comment>
<keyword evidence="7" id="KW-0479">Metal-binding</keyword>
<evidence type="ECO:0000259" key="17">
    <source>
        <dbReference type="PROSITE" id="PS50011"/>
    </source>
</evidence>
<dbReference type="Pfam" id="PF00069">
    <property type="entry name" value="Pkinase"/>
    <property type="match status" value="1"/>
</dbReference>
<proteinExistence type="inferred from homology"/>
<comment type="catalytic activity">
    <reaction evidence="13">
        <text>L-threonyl-[protein] + ATP = O-phospho-L-threonyl-[protein] + ADP + H(+)</text>
        <dbReference type="Rhea" id="RHEA:46608"/>
        <dbReference type="Rhea" id="RHEA-COMP:11060"/>
        <dbReference type="Rhea" id="RHEA-COMP:11605"/>
        <dbReference type="ChEBI" id="CHEBI:15378"/>
        <dbReference type="ChEBI" id="CHEBI:30013"/>
        <dbReference type="ChEBI" id="CHEBI:30616"/>
        <dbReference type="ChEBI" id="CHEBI:61977"/>
        <dbReference type="ChEBI" id="CHEBI:456216"/>
        <dbReference type="EC" id="2.7.11.1"/>
    </reaction>
</comment>
<dbReference type="SUPFAM" id="SSF56112">
    <property type="entry name" value="Protein kinase-like (PK-like)"/>
    <property type="match status" value="1"/>
</dbReference>
<evidence type="ECO:0000313" key="18">
    <source>
        <dbReference type="EMBL" id="ESN91811.1"/>
    </source>
</evidence>
<dbReference type="STRING" id="6412.T1G022"/>
<evidence type="ECO:0000256" key="1">
    <source>
        <dbReference type="ARBA" id="ARBA00001936"/>
    </source>
</evidence>
<dbReference type="Gene3D" id="1.10.510.10">
    <property type="entry name" value="Transferase(Phosphotransferase) domain 1"/>
    <property type="match status" value="1"/>
</dbReference>
<gene>
    <name evidence="19" type="primary">20214420</name>
    <name evidence="18" type="ORF">HELRODRAFT_70072</name>
</gene>
<dbReference type="RefSeq" id="XP_009030091.1">
    <property type="nucleotide sequence ID" value="XM_009031843.1"/>
</dbReference>
<dbReference type="Proteomes" id="UP000015101">
    <property type="component" value="Unassembled WGS sequence"/>
</dbReference>
<dbReference type="OrthoDB" id="68483at2759"/>
<name>T1G022_HELRO</name>
<evidence type="ECO:0000256" key="13">
    <source>
        <dbReference type="ARBA" id="ARBA00047899"/>
    </source>
</evidence>
<comment type="catalytic activity">
    <reaction evidence="14">
        <text>L-seryl-[protein] + ATP = O-phospho-L-seryl-[protein] + ADP + H(+)</text>
        <dbReference type="Rhea" id="RHEA:17989"/>
        <dbReference type="Rhea" id="RHEA-COMP:9863"/>
        <dbReference type="Rhea" id="RHEA-COMP:11604"/>
        <dbReference type="ChEBI" id="CHEBI:15378"/>
        <dbReference type="ChEBI" id="CHEBI:29999"/>
        <dbReference type="ChEBI" id="CHEBI:30616"/>
        <dbReference type="ChEBI" id="CHEBI:83421"/>
        <dbReference type="ChEBI" id="CHEBI:456216"/>
        <dbReference type="EC" id="2.7.11.1"/>
    </reaction>
</comment>
<evidence type="ECO:0000256" key="5">
    <source>
        <dbReference type="ARBA" id="ARBA00022527"/>
    </source>
</evidence>
<dbReference type="HOGENOM" id="CLU_000288_63_0_1"/>
<dbReference type="EMBL" id="KB097700">
    <property type="protein sequence ID" value="ESN91811.1"/>
    <property type="molecule type" value="Genomic_DNA"/>
</dbReference>